<dbReference type="PANTHER" id="PTHR47313:SF1">
    <property type="entry name" value="RIBOSOMAL RNA LARGE SUBUNIT METHYLTRANSFERASE K_L"/>
    <property type="match status" value="1"/>
</dbReference>
<dbReference type="CDD" id="cd11715">
    <property type="entry name" value="THUMP_AdoMetMT"/>
    <property type="match status" value="1"/>
</dbReference>
<comment type="caution">
    <text evidence="6">The sequence shown here is derived from an EMBL/GenBank/DDBJ whole genome shotgun (WGS) entry which is preliminary data.</text>
</comment>
<evidence type="ECO:0000313" key="7">
    <source>
        <dbReference type="Proteomes" id="UP000824112"/>
    </source>
</evidence>
<accession>A0A9D1SD23</accession>
<feature type="domain" description="THUMP" evidence="5">
    <location>
        <begin position="40"/>
        <end position="151"/>
    </location>
</feature>
<evidence type="ECO:0000259" key="5">
    <source>
        <dbReference type="PROSITE" id="PS51165"/>
    </source>
</evidence>
<keyword evidence="1 6" id="KW-0489">Methyltransferase</keyword>
<reference evidence="6" key="1">
    <citation type="submission" date="2020-10" db="EMBL/GenBank/DDBJ databases">
        <authorList>
            <person name="Gilroy R."/>
        </authorList>
    </citation>
    <scope>NUCLEOTIDE SEQUENCE</scope>
    <source>
        <strain evidence="6">CHK158-818</strain>
    </source>
</reference>
<feature type="compositionally biased region" description="Basic and acidic residues" evidence="4">
    <location>
        <begin position="470"/>
        <end position="507"/>
    </location>
</feature>
<dbReference type="GO" id="GO:0008990">
    <property type="term" value="F:rRNA (guanine-N2-)-methyltransferase activity"/>
    <property type="evidence" value="ECO:0007669"/>
    <property type="project" value="TreeGrafter"/>
</dbReference>
<keyword evidence="2" id="KW-0808">Transferase</keyword>
<organism evidence="6 7">
    <name type="scientific">Candidatus Gallibacteroides avistercoris</name>
    <dbReference type="NCBI Taxonomy" id="2840833"/>
    <lineage>
        <taxon>Bacteria</taxon>
        <taxon>Pseudomonadati</taxon>
        <taxon>Bacteroidota</taxon>
        <taxon>Bacteroidia</taxon>
        <taxon>Bacteroidales</taxon>
        <taxon>Bacteroidaceae</taxon>
        <taxon>Bacteroidaceae incertae sedis</taxon>
        <taxon>Candidatus Gallibacteroides</taxon>
    </lineage>
</organism>
<dbReference type="InterPro" id="IPR004114">
    <property type="entry name" value="THUMP_dom"/>
</dbReference>
<dbReference type="InterPro" id="IPR054170">
    <property type="entry name" value="RlmL_1st"/>
</dbReference>
<name>A0A9D1SD23_9BACT</name>
<feature type="region of interest" description="Disordered" evidence="4">
    <location>
        <begin position="523"/>
        <end position="557"/>
    </location>
</feature>
<dbReference type="GO" id="GO:0070043">
    <property type="term" value="F:rRNA (guanine-N7-)-methyltransferase activity"/>
    <property type="evidence" value="ECO:0007669"/>
    <property type="project" value="TreeGrafter"/>
</dbReference>
<dbReference type="InterPro" id="IPR000241">
    <property type="entry name" value="RlmKL-like_Mtase"/>
</dbReference>
<dbReference type="Pfam" id="PF01170">
    <property type="entry name" value="UPF0020"/>
    <property type="match status" value="1"/>
</dbReference>
<dbReference type="PROSITE" id="PS51165">
    <property type="entry name" value="THUMP"/>
    <property type="match status" value="1"/>
</dbReference>
<dbReference type="InterPro" id="IPR029063">
    <property type="entry name" value="SAM-dependent_MTases_sf"/>
</dbReference>
<dbReference type="PANTHER" id="PTHR47313">
    <property type="entry name" value="RIBOSOMAL RNA LARGE SUBUNIT METHYLTRANSFERASE K/L"/>
    <property type="match status" value="1"/>
</dbReference>
<evidence type="ECO:0000256" key="4">
    <source>
        <dbReference type="SAM" id="MobiDB-lite"/>
    </source>
</evidence>
<feature type="compositionally biased region" description="Basic and acidic residues" evidence="4">
    <location>
        <begin position="536"/>
        <end position="557"/>
    </location>
</feature>
<sequence>MIAKTFQELEDVLAGELLQLGAENIEIGRRMVSFTGDQALLYKANLCCRTALRILKPIYTFTALNTDEVYDRIKEVQWEKILTPDQTFSIDSVVYSEEFKHSKFVTYRVKDAIADYFNEKYGKRPSVRLNNADIILNLHIAQNRCTLSLDSSGESLHKRGYRVAQNEAPLNEVLAAGMILKTGWRGESNFIDPMCGSGTLLVEAALIACNIAPGVYRQSFAFEKWKDFDEELFESIFNDDSQEREFAYKIYGSDISPRAVQMARDNVKSAGVARYVELSVLPFQKYEQAPEKGILVTNPPYGERISSPDLFGLYQMIGERLKHVFKGYDAWIISYHDECFDKIGLKPAARIMLMNGALECEFRKYEIFDGKYKDFKTESGGFREKGRKEALPEFKKRELAKPVRGFRKRDDELFRESGGRFGKVKPDADRRGGAASLRNRKSAEADTSQRTTGVSGRRNNRWDNPVTPKGEWKRESRPFPQHEKASKERKKEFPEKAKKNTSEYDEELPKAFRHFDKSEKFIAFKQPSLPPSAQVFEKRDEGKRERITAKDKESDKK</sequence>
<dbReference type="Proteomes" id="UP000824112">
    <property type="component" value="Unassembled WGS sequence"/>
</dbReference>
<evidence type="ECO:0000313" key="6">
    <source>
        <dbReference type="EMBL" id="HIU55133.1"/>
    </source>
</evidence>
<evidence type="ECO:0000256" key="3">
    <source>
        <dbReference type="PROSITE-ProRule" id="PRU00529"/>
    </source>
</evidence>
<dbReference type="InterPro" id="IPR002052">
    <property type="entry name" value="DNA_methylase_N6_adenine_CS"/>
</dbReference>
<dbReference type="SMART" id="SM00981">
    <property type="entry name" value="THUMP"/>
    <property type="match status" value="1"/>
</dbReference>
<feature type="compositionally biased region" description="Basic and acidic residues" evidence="4">
    <location>
        <begin position="417"/>
        <end position="432"/>
    </location>
</feature>
<feature type="region of interest" description="Disordered" evidence="4">
    <location>
        <begin position="417"/>
        <end position="507"/>
    </location>
</feature>
<gene>
    <name evidence="6" type="ORF">IAB03_04905</name>
</gene>
<reference evidence="6" key="2">
    <citation type="journal article" date="2021" name="PeerJ">
        <title>Extensive microbial diversity within the chicken gut microbiome revealed by metagenomics and culture.</title>
        <authorList>
            <person name="Gilroy R."/>
            <person name="Ravi A."/>
            <person name="Getino M."/>
            <person name="Pursley I."/>
            <person name="Horton D.L."/>
            <person name="Alikhan N.F."/>
            <person name="Baker D."/>
            <person name="Gharbi K."/>
            <person name="Hall N."/>
            <person name="Watson M."/>
            <person name="Adriaenssens E.M."/>
            <person name="Foster-Nyarko E."/>
            <person name="Jarju S."/>
            <person name="Secka A."/>
            <person name="Antonio M."/>
            <person name="Oren A."/>
            <person name="Chaudhuri R.R."/>
            <person name="La Ragione R."/>
            <person name="Hildebrand F."/>
            <person name="Pallen M.J."/>
        </authorList>
    </citation>
    <scope>NUCLEOTIDE SEQUENCE</scope>
    <source>
        <strain evidence="6">CHK158-818</strain>
    </source>
</reference>
<protein>
    <submittedName>
        <fullName evidence="6">RNA methyltransferase</fullName>
    </submittedName>
</protein>
<feature type="compositionally biased region" description="Polar residues" evidence="4">
    <location>
        <begin position="445"/>
        <end position="454"/>
    </location>
</feature>
<dbReference type="Pfam" id="PF22020">
    <property type="entry name" value="RlmL_1st"/>
    <property type="match status" value="1"/>
</dbReference>
<keyword evidence="3" id="KW-0694">RNA-binding</keyword>
<dbReference type="SUPFAM" id="SSF53335">
    <property type="entry name" value="S-adenosyl-L-methionine-dependent methyltransferases"/>
    <property type="match status" value="1"/>
</dbReference>
<dbReference type="AlphaFoldDB" id="A0A9D1SD23"/>
<dbReference type="PROSITE" id="PS00092">
    <property type="entry name" value="N6_MTASE"/>
    <property type="match status" value="1"/>
</dbReference>
<proteinExistence type="predicted"/>
<dbReference type="Gene3D" id="3.30.2130.30">
    <property type="match status" value="1"/>
</dbReference>
<dbReference type="Gene3D" id="3.40.50.150">
    <property type="entry name" value="Vaccinia Virus protein VP39"/>
    <property type="match status" value="1"/>
</dbReference>
<dbReference type="Pfam" id="PF02926">
    <property type="entry name" value="THUMP"/>
    <property type="match status" value="1"/>
</dbReference>
<evidence type="ECO:0000256" key="2">
    <source>
        <dbReference type="ARBA" id="ARBA00022679"/>
    </source>
</evidence>
<dbReference type="EMBL" id="DVNA01000111">
    <property type="protein sequence ID" value="HIU55133.1"/>
    <property type="molecule type" value="Genomic_DNA"/>
</dbReference>
<evidence type="ECO:0000256" key="1">
    <source>
        <dbReference type="ARBA" id="ARBA00022603"/>
    </source>
</evidence>
<dbReference type="GO" id="GO:0003723">
    <property type="term" value="F:RNA binding"/>
    <property type="evidence" value="ECO:0007669"/>
    <property type="project" value="UniProtKB-UniRule"/>
</dbReference>